<keyword evidence="2" id="KW-0460">Magnesium</keyword>
<keyword evidence="1 3" id="KW-0808">Transferase</keyword>
<dbReference type="HAMAP" id="MF_01257">
    <property type="entry name" value="CofD"/>
    <property type="match status" value="1"/>
</dbReference>
<dbReference type="AlphaFoldDB" id="A0A917W9M1"/>
<evidence type="ECO:0000313" key="4">
    <source>
        <dbReference type="Proteomes" id="UP000613840"/>
    </source>
</evidence>
<reference evidence="3" key="1">
    <citation type="journal article" date="2014" name="Int. J. Syst. Evol. Microbiol.">
        <title>Complete genome sequence of Corynebacterium casei LMG S-19264T (=DSM 44701T), isolated from a smear-ripened cheese.</title>
        <authorList>
            <consortium name="US DOE Joint Genome Institute (JGI-PGF)"/>
            <person name="Walter F."/>
            <person name="Albersmeier A."/>
            <person name="Kalinowski J."/>
            <person name="Ruckert C."/>
        </authorList>
    </citation>
    <scope>NUCLEOTIDE SEQUENCE</scope>
    <source>
        <strain evidence="3">CGMCC 4.7306</strain>
    </source>
</reference>
<name>A0A917W9M1_9ACTN</name>
<gene>
    <name evidence="3" type="primary">cofD</name>
    <name evidence="3" type="ORF">GCM10011575_45060</name>
</gene>
<accession>A0A917W9M1</accession>
<organism evidence="3 4">
    <name type="scientific">Microlunatus endophyticus</name>
    <dbReference type="NCBI Taxonomy" id="1716077"/>
    <lineage>
        <taxon>Bacteria</taxon>
        <taxon>Bacillati</taxon>
        <taxon>Actinomycetota</taxon>
        <taxon>Actinomycetes</taxon>
        <taxon>Propionibacteriales</taxon>
        <taxon>Propionibacteriaceae</taxon>
        <taxon>Microlunatus</taxon>
    </lineage>
</organism>
<proteinExistence type="inferred from homology"/>
<protein>
    <submittedName>
        <fullName evidence="3">2-phospho-L-lactate transferase</fullName>
    </submittedName>
</protein>
<evidence type="ECO:0000256" key="2">
    <source>
        <dbReference type="ARBA" id="ARBA00022842"/>
    </source>
</evidence>
<dbReference type="PANTHER" id="PTHR43007:SF1">
    <property type="entry name" value="2-PHOSPHO-L-LACTATE TRANSFERASE"/>
    <property type="match status" value="1"/>
</dbReference>
<dbReference type="Gene3D" id="3.40.50.10680">
    <property type="entry name" value="CofD-like domains"/>
    <property type="match status" value="1"/>
</dbReference>
<dbReference type="Proteomes" id="UP000613840">
    <property type="component" value="Unassembled WGS sequence"/>
</dbReference>
<dbReference type="InterPro" id="IPR010115">
    <property type="entry name" value="FbiA/CofD"/>
</dbReference>
<dbReference type="CDD" id="cd07186">
    <property type="entry name" value="CofD_like"/>
    <property type="match status" value="1"/>
</dbReference>
<dbReference type="GO" id="GO:0000287">
    <property type="term" value="F:magnesium ion binding"/>
    <property type="evidence" value="ECO:0007669"/>
    <property type="project" value="InterPro"/>
</dbReference>
<dbReference type="PANTHER" id="PTHR43007">
    <property type="entry name" value="2-PHOSPHO-L-LACTATE TRANSFERASE"/>
    <property type="match status" value="1"/>
</dbReference>
<dbReference type="InterPro" id="IPR002882">
    <property type="entry name" value="CofD"/>
</dbReference>
<dbReference type="NCBIfam" id="TIGR01819">
    <property type="entry name" value="F420_cofD"/>
    <property type="match status" value="1"/>
</dbReference>
<reference evidence="3" key="2">
    <citation type="submission" date="2020-09" db="EMBL/GenBank/DDBJ databases">
        <authorList>
            <person name="Sun Q."/>
            <person name="Zhou Y."/>
        </authorList>
    </citation>
    <scope>NUCLEOTIDE SEQUENCE</scope>
    <source>
        <strain evidence="3">CGMCC 4.7306</strain>
    </source>
</reference>
<comment type="caution">
    <text evidence="3">The sequence shown here is derived from an EMBL/GenBank/DDBJ whole genome shotgun (WGS) entry which is preliminary data.</text>
</comment>
<evidence type="ECO:0000256" key="1">
    <source>
        <dbReference type="ARBA" id="ARBA00022679"/>
    </source>
</evidence>
<sequence>MPARDHADPLMLDRTAPDARLVDVQIAVVAGGVGGSRFVRGVRHAYPDARLTVIVNTADDIRLHGLHISPDLDTMMYSLGDAIDPERGWGRADETWRVGAELAAYGVEPTWFGLGDLDLATHLVRTQMLDAGYPLSAVTQALCTRWLTDSDHLQLLPMTDDRVETHVVIDAPSAPSGVRAVHFQEYWVKLHAEPEARQVLQVGIEKSRPAPGVIEAITEADLVLVAPSNPVVSVGPVLAVPGIRTAIIATKAPVVGFSGIISGAPVLGMAHRLLPAIGVDVDAAAVGLHYGSRAAGGILDGWVIDDTDAGLLPRLAQAGLTAVSTDLIMKDPAATSRFIQYGVKLATE</sequence>
<dbReference type="SUPFAM" id="SSF142338">
    <property type="entry name" value="CofD-like"/>
    <property type="match status" value="1"/>
</dbReference>
<dbReference type="Gene3D" id="1.10.8.240">
    <property type="entry name" value="CofD-like domain"/>
    <property type="match status" value="1"/>
</dbReference>
<dbReference type="Pfam" id="PF01933">
    <property type="entry name" value="CofD"/>
    <property type="match status" value="1"/>
</dbReference>
<dbReference type="InterPro" id="IPR038136">
    <property type="entry name" value="CofD-like_dom_sf"/>
</dbReference>
<keyword evidence="4" id="KW-1185">Reference proteome</keyword>
<dbReference type="GO" id="GO:0043743">
    <property type="term" value="F:LPPG:FO 2-phospho-L-lactate transferase activity"/>
    <property type="evidence" value="ECO:0007669"/>
    <property type="project" value="InterPro"/>
</dbReference>
<dbReference type="FunFam" id="1.10.8.240:FF:000001">
    <property type="entry name" value="2-phospho-L-lactate transferase"/>
    <property type="match status" value="1"/>
</dbReference>
<evidence type="ECO:0000313" key="3">
    <source>
        <dbReference type="EMBL" id="GGL81766.1"/>
    </source>
</evidence>
<dbReference type="EMBL" id="BMMZ01000017">
    <property type="protein sequence ID" value="GGL81766.1"/>
    <property type="molecule type" value="Genomic_DNA"/>
</dbReference>